<evidence type="ECO:0000313" key="5">
    <source>
        <dbReference type="Proteomes" id="UP001314263"/>
    </source>
</evidence>
<accession>A0AAV1I487</accession>
<evidence type="ECO:0000256" key="2">
    <source>
        <dbReference type="SAM" id="MobiDB-lite"/>
    </source>
</evidence>
<dbReference type="PANTHER" id="PTHR10625:SF26">
    <property type="entry name" value="HISTONE DEACETYLASE DOMAIN-CONTAINING PROTEIN"/>
    <property type="match status" value="1"/>
</dbReference>
<dbReference type="SMART" id="SM00248">
    <property type="entry name" value="ANK"/>
    <property type="match status" value="4"/>
</dbReference>
<dbReference type="PROSITE" id="PS50088">
    <property type="entry name" value="ANK_REPEAT"/>
    <property type="match status" value="1"/>
</dbReference>
<dbReference type="SUPFAM" id="SSF52768">
    <property type="entry name" value="Arginase/deacetylase"/>
    <property type="match status" value="2"/>
</dbReference>
<reference evidence="4 5" key="1">
    <citation type="submission" date="2023-10" db="EMBL/GenBank/DDBJ databases">
        <authorList>
            <person name="Maclean D."/>
            <person name="Macfadyen A."/>
        </authorList>
    </citation>
    <scope>NUCLEOTIDE SEQUENCE [LARGE SCALE GENOMIC DNA]</scope>
</reference>
<comment type="caution">
    <text evidence="4">The sequence shown here is derived from an EMBL/GenBank/DDBJ whole genome shotgun (WGS) entry which is preliminary data.</text>
</comment>
<sequence length="730" mass="78656">MSKASVFDKDDHGRLALHWAAASGHTELVSLLLGAAKAQKAAVEAAPADTDPVLLGLISKPVFDWQDKQGSSLMHMSARSRDTGVLKLLLEAAPKASHSITNGRRETPLHVAARGNYVGAARLLTGVAPQLLSAKDVRGFTPVQLALCCGHEALAKALQLQDFDAVKEGEEMQTMLLAPPECHQHITGPVPVVRGGREPPPENVDRLNVLTDPDVGILHSAEFRGLQWITSSQLATMSDVLRVHEWAYVSLLQKASAACPDACFAALDSDTIISKGSFSGALAAAGAVISAVDVVLQKEARNAFCAVRPPGHHAGPTGIAEYEKQPHGSHGFCLLSNLAIGAAYAVNQYRKHGIRKVALLDFDVHHGNGTQACIRNTVPSLATHTFETPYSKGLQEFPVWKPWLDSNDAENIFFASVQGVGRSPSGALYPGSGATADNRAIQATENGDVPMPDKAEYGSWASGVDALDGSSSAHHIEEDPDQEFMGSSRYEPGMPRIINVGIDGPGSKVSLWRRAWRDKILPALARFEPDLIFISAGFDAHRKDHLNHRYIGLHERDYEWVTGQIIQVANRFCDGRVVSALEGGYRIQGKIVSAFSRSVAAHVRALCEPNLQVWDEKDAKAERELERQQRQAQEAAKQAALQAQAEERQHRLQQLAAEEAAAEAEADTAAAQAAAAGTAATADVDMLPPPVAHPGAAEDGSDRKKRRRAQVDYKALDEKLKAQEAQSMQQ</sequence>
<dbReference type="InterPro" id="IPR023801">
    <property type="entry name" value="His_deacetylse_dom"/>
</dbReference>
<dbReference type="Gene3D" id="3.40.800.20">
    <property type="entry name" value="Histone deacetylase domain"/>
    <property type="match status" value="1"/>
</dbReference>
<dbReference type="GO" id="GO:0040029">
    <property type="term" value="P:epigenetic regulation of gene expression"/>
    <property type="evidence" value="ECO:0007669"/>
    <property type="project" value="TreeGrafter"/>
</dbReference>
<feature type="compositionally biased region" description="Basic and acidic residues" evidence="2">
    <location>
        <begin position="709"/>
        <end position="722"/>
    </location>
</feature>
<feature type="compositionally biased region" description="Low complexity" evidence="2">
    <location>
        <begin position="630"/>
        <end position="644"/>
    </location>
</feature>
<evidence type="ECO:0000256" key="1">
    <source>
        <dbReference type="PROSITE-ProRule" id="PRU00023"/>
    </source>
</evidence>
<feature type="compositionally biased region" description="Low complexity" evidence="2">
    <location>
        <begin position="667"/>
        <end position="682"/>
    </location>
</feature>
<name>A0AAV1I487_9CHLO</name>
<dbReference type="PANTHER" id="PTHR10625">
    <property type="entry name" value="HISTONE DEACETYLASE HDAC1-RELATED"/>
    <property type="match status" value="1"/>
</dbReference>
<dbReference type="Proteomes" id="UP001314263">
    <property type="component" value="Unassembled WGS sequence"/>
</dbReference>
<dbReference type="Pfam" id="PF00023">
    <property type="entry name" value="Ank"/>
    <property type="match status" value="1"/>
</dbReference>
<dbReference type="GO" id="GO:0000118">
    <property type="term" value="C:histone deacetylase complex"/>
    <property type="evidence" value="ECO:0007669"/>
    <property type="project" value="TreeGrafter"/>
</dbReference>
<keyword evidence="5" id="KW-1185">Reference proteome</keyword>
<dbReference type="Pfam" id="PF00850">
    <property type="entry name" value="Hist_deacetyl"/>
    <property type="match status" value="1"/>
</dbReference>
<evidence type="ECO:0000259" key="3">
    <source>
        <dbReference type="Pfam" id="PF00850"/>
    </source>
</evidence>
<dbReference type="SUPFAM" id="SSF48403">
    <property type="entry name" value="Ankyrin repeat"/>
    <property type="match status" value="1"/>
</dbReference>
<keyword evidence="1" id="KW-0040">ANK repeat</keyword>
<feature type="region of interest" description="Disordered" evidence="2">
    <location>
        <begin position="628"/>
        <end position="730"/>
    </location>
</feature>
<dbReference type="PROSITE" id="PS50297">
    <property type="entry name" value="ANK_REP_REGION"/>
    <property type="match status" value="1"/>
</dbReference>
<evidence type="ECO:0000313" key="4">
    <source>
        <dbReference type="EMBL" id="CAK0773722.1"/>
    </source>
</evidence>
<feature type="domain" description="Histone deacetylase" evidence="3">
    <location>
        <begin position="228"/>
        <end position="589"/>
    </location>
</feature>
<dbReference type="InterPro" id="IPR002110">
    <property type="entry name" value="Ankyrin_rpt"/>
</dbReference>
<dbReference type="GO" id="GO:0005737">
    <property type="term" value="C:cytoplasm"/>
    <property type="evidence" value="ECO:0007669"/>
    <property type="project" value="TreeGrafter"/>
</dbReference>
<dbReference type="InterPro" id="IPR037138">
    <property type="entry name" value="His_deacetylse_dom_sf"/>
</dbReference>
<dbReference type="GO" id="GO:0004407">
    <property type="term" value="F:histone deacetylase activity"/>
    <property type="evidence" value="ECO:0007669"/>
    <property type="project" value="TreeGrafter"/>
</dbReference>
<dbReference type="CDD" id="cd11599">
    <property type="entry name" value="HDAC_classII_2"/>
    <property type="match status" value="1"/>
</dbReference>
<gene>
    <name evidence="4" type="ORF">CVIRNUC_004095</name>
</gene>
<dbReference type="InterPro" id="IPR036770">
    <property type="entry name" value="Ankyrin_rpt-contain_sf"/>
</dbReference>
<dbReference type="Pfam" id="PF12796">
    <property type="entry name" value="Ank_2"/>
    <property type="match status" value="1"/>
</dbReference>
<dbReference type="Gene3D" id="1.25.40.20">
    <property type="entry name" value="Ankyrin repeat-containing domain"/>
    <property type="match status" value="2"/>
</dbReference>
<dbReference type="AlphaFoldDB" id="A0AAV1I487"/>
<protein>
    <recommendedName>
        <fullName evidence="3">Histone deacetylase domain-containing protein</fullName>
    </recommendedName>
</protein>
<proteinExistence type="predicted"/>
<organism evidence="4 5">
    <name type="scientific">Coccomyxa viridis</name>
    <dbReference type="NCBI Taxonomy" id="1274662"/>
    <lineage>
        <taxon>Eukaryota</taxon>
        <taxon>Viridiplantae</taxon>
        <taxon>Chlorophyta</taxon>
        <taxon>core chlorophytes</taxon>
        <taxon>Trebouxiophyceae</taxon>
        <taxon>Trebouxiophyceae incertae sedis</taxon>
        <taxon>Coccomyxaceae</taxon>
        <taxon>Coccomyxa</taxon>
    </lineage>
</organism>
<feature type="repeat" description="ANK" evidence="1">
    <location>
        <begin position="12"/>
        <end position="33"/>
    </location>
</feature>
<dbReference type="InterPro" id="IPR023696">
    <property type="entry name" value="Ureohydrolase_dom_sf"/>
</dbReference>
<dbReference type="EMBL" id="CAUYUE010000005">
    <property type="protein sequence ID" value="CAK0773722.1"/>
    <property type="molecule type" value="Genomic_DNA"/>
</dbReference>